<dbReference type="Proteomes" id="UP000006575">
    <property type="component" value="Chromosome"/>
</dbReference>
<reference evidence="1 2" key="1">
    <citation type="journal article" date="2006" name="Genome Biol.">
        <title>The genome of Rhizobium leguminosarum has recognizable core and accessory components.</title>
        <authorList>
            <person name="Young J.W."/>
            <person name="Crossman L.C."/>
            <person name="Johnston A.W.B."/>
            <person name="Thomson N.R."/>
            <person name="Ghazoui Z.F."/>
            <person name="Hull K.H."/>
            <person name="Wexler M."/>
            <person name="Curson A.R.J."/>
            <person name="Todd J.D."/>
            <person name="Poole P.S."/>
            <person name="Mauchline T.H."/>
            <person name="East A.K."/>
            <person name="Quail M.A."/>
            <person name="Churcher C."/>
            <person name="Arrowsmith C."/>
            <person name="Cherevach A."/>
            <person name="Chillingworth T."/>
            <person name="Clarke K."/>
            <person name="Cronin A."/>
            <person name="Davis P."/>
            <person name="Fraser A."/>
            <person name="Hance Z."/>
            <person name="Hauser H."/>
            <person name="Jagels K."/>
            <person name="Moule S."/>
            <person name="Mungall K."/>
            <person name="Norbertczak H."/>
            <person name="Rabbinowitsch E."/>
            <person name="Sanders M."/>
            <person name="Simmonds M."/>
            <person name="Whitehead S."/>
            <person name="Parkhill J."/>
        </authorList>
    </citation>
    <scope>NUCLEOTIDE SEQUENCE [LARGE SCALE GENOMIC DNA]</scope>
    <source>
        <strain evidence="2">DSM 114642 / LMG 32736 / 3841</strain>
    </source>
</reference>
<organism evidence="1 2">
    <name type="scientific">Rhizobium johnstonii (strain DSM 114642 / LMG 32736 / 3841)</name>
    <name type="common">Rhizobium leguminosarum bv. viciae</name>
    <dbReference type="NCBI Taxonomy" id="216596"/>
    <lineage>
        <taxon>Bacteria</taxon>
        <taxon>Pseudomonadati</taxon>
        <taxon>Pseudomonadota</taxon>
        <taxon>Alphaproteobacteria</taxon>
        <taxon>Hyphomicrobiales</taxon>
        <taxon>Rhizobiaceae</taxon>
        <taxon>Rhizobium/Agrobacterium group</taxon>
        <taxon>Rhizobium</taxon>
        <taxon>Rhizobium johnstonii</taxon>
    </lineage>
</organism>
<dbReference type="AlphaFoldDB" id="Q1MHG1"/>
<dbReference type="EMBL" id="AM236080">
    <property type="protein sequence ID" value="CAK07602.1"/>
    <property type="molecule type" value="Genomic_DNA"/>
</dbReference>
<dbReference type="KEGG" id="rle:RL2109"/>
<gene>
    <name evidence="1" type="ordered locus">RL2109</name>
</gene>
<keyword evidence="2" id="KW-1185">Reference proteome</keyword>
<proteinExistence type="predicted"/>
<dbReference type="HOGENOM" id="CLU_2289353_0_0_5"/>
<protein>
    <submittedName>
        <fullName evidence="1">Uncharacterized protein</fullName>
    </submittedName>
</protein>
<evidence type="ECO:0000313" key="1">
    <source>
        <dbReference type="EMBL" id="CAK07602.1"/>
    </source>
</evidence>
<evidence type="ECO:0000313" key="2">
    <source>
        <dbReference type="Proteomes" id="UP000006575"/>
    </source>
</evidence>
<dbReference type="EnsemblBacteria" id="CAK07602">
    <property type="protein sequence ID" value="CAK07602"/>
    <property type="gene ID" value="RL2109"/>
</dbReference>
<accession>Q1MHG1</accession>
<name>Q1MHG1_RHIJ3</name>
<sequence length="101" mass="11193">MDRAMAIDFELHLQEGFDGETVVIEVDGVEIARVEARTRMQTGLAHIEKLRLKPGQTVVVRLPDLSLSAEHRVVAGRPFIQVTLKNGALRIEATETTPGYL</sequence>